<proteinExistence type="predicted"/>
<evidence type="ECO:0000313" key="2">
    <source>
        <dbReference type="EMBL" id="KIY67493.1"/>
    </source>
</evidence>
<accession>A0A0D7BAB9</accession>
<sequence length="239" mass="25903">MSSLFCDTRSSVAVHESGIALDGLISWEQLNTPLPVYNHIKPSSMATATSNVEDDARSRRWSCASSAATESPPASPDISSPPLLTRPETLYSTSLRPTVTMTHEDHRRKRSSIIYKKSEQVVVPPTFGASMSLPELSTVASRKQSKTTSLKTVALTAWAWTIGAVLSRRKLAARQLHLKPLQLPAQHKQPGSSAAGLWKFLVVHLARKTQAQLASLTPVLAILPESEGNTSMGVECILP</sequence>
<feature type="region of interest" description="Disordered" evidence="1">
    <location>
        <begin position="63"/>
        <end position="89"/>
    </location>
</feature>
<evidence type="ECO:0000313" key="3">
    <source>
        <dbReference type="Proteomes" id="UP000054007"/>
    </source>
</evidence>
<name>A0A0D7BAB9_9AGAR</name>
<dbReference type="EMBL" id="KN880524">
    <property type="protein sequence ID" value="KIY67493.1"/>
    <property type="molecule type" value="Genomic_DNA"/>
</dbReference>
<protein>
    <submittedName>
        <fullName evidence="2">Uncharacterized protein</fullName>
    </submittedName>
</protein>
<dbReference type="OrthoDB" id="3002106at2759"/>
<dbReference type="AlphaFoldDB" id="A0A0D7BAB9"/>
<dbReference type="Proteomes" id="UP000054007">
    <property type="component" value="Unassembled WGS sequence"/>
</dbReference>
<keyword evidence="3" id="KW-1185">Reference proteome</keyword>
<evidence type="ECO:0000256" key="1">
    <source>
        <dbReference type="SAM" id="MobiDB-lite"/>
    </source>
</evidence>
<feature type="compositionally biased region" description="Low complexity" evidence="1">
    <location>
        <begin position="63"/>
        <end position="82"/>
    </location>
</feature>
<organism evidence="2 3">
    <name type="scientific">Cylindrobasidium torrendii FP15055 ss-10</name>
    <dbReference type="NCBI Taxonomy" id="1314674"/>
    <lineage>
        <taxon>Eukaryota</taxon>
        <taxon>Fungi</taxon>
        <taxon>Dikarya</taxon>
        <taxon>Basidiomycota</taxon>
        <taxon>Agaricomycotina</taxon>
        <taxon>Agaricomycetes</taxon>
        <taxon>Agaricomycetidae</taxon>
        <taxon>Agaricales</taxon>
        <taxon>Marasmiineae</taxon>
        <taxon>Physalacriaceae</taxon>
        <taxon>Cylindrobasidium</taxon>
    </lineage>
</organism>
<reference evidence="2 3" key="1">
    <citation type="journal article" date="2015" name="Fungal Genet. Biol.">
        <title>Evolution of novel wood decay mechanisms in Agaricales revealed by the genome sequences of Fistulina hepatica and Cylindrobasidium torrendii.</title>
        <authorList>
            <person name="Floudas D."/>
            <person name="Held B.W."/>
            <person name="Riley R."/>
            <person name="Nagy L.G."/>
            <person name="Koehler G."/>
            <person name="Ransdell A.S."/>
            <person name="Younus H."/>
            <person name="Chow J."/>
            <person name="Chiniquy J."/>
            <person name="Lipzen A."/>
            <person name="Tritt A."/>
            <person name="Sun H."/>
            <person name="Haridas S."/>
            <person name="LaButti K."/>
            <person name="Ohm R.A."/>
            <person name="Kues U."/>
            <person name="Blanchette R.A."/>
            <person name="Grigoriev I.V."/>
            <person name="Minto R.E."/>
            <person name="Hibbett D.S."/>
        </authorList>
    </citation>
    <scope>NUCLEOTIDE SEQUENCE [LARGE SCALE GENOMIC DNA]</scope>
    <source>
        <strain evidence="2 3">FP15055 ss-10</strain>
    </source>
</reference>
<gene>
    <name evidence="2" type="ORF">CYLTODRAFT_490559</name>
</gene>